<name>D2TS61_CITRI</name>
<feature type="domain" description="Big-1" evidence="2">
    <location>
        <begin position="686"/>
        <end position="779"/>
    </location>
</feature>
<dbReference type="InterPro" id="IPR003535">
    <property type="entry name" value="Intimin/invasin_bac"/>
</dbReference>
<feature type="domain" description="Big-1" evidence="2">
    <location>
        <begin position="1191"/>
        <end position="1279"/>
    </location>
</feature>
<dbReference type="FunFam" id="2.40.160.160:FF:000001">
    <property type="entry name" value="Intimin-like inverse autotransporter SinH"/>
    <property type="match status" value="1"/>
</dbReference>
<dbReference type="Pfam" id="PF11924">
    <property type="entry name" value="IAT_beta"/>
    <property type="match status" value="1"/>
</dbReference>
<dbReference type="Pfam" id="PF09134">
    <property type="entry name" value="Invasin_D3"/>
    <property type="match status" value="1"/>
</dbReference>
<dbReference type="HOGENOM" id="CLU_000210_1_2_6"/>
<evidence type="ECO:0000313" key="4">
    <source>
        <dbReference type="Proteomes" id="UP000001889"/>
    </source>
</evidence>
<accession>D2TS61</accession>
<dbReference type="InterPro" id="IPR015217">
    <property type="entry name" value="Invasin_dom_3"/>
</dbReference>
<feature type="domain" description="Big-1" evidence="2">
    <location>
        <begin position="888"/>
        <end position="980"/>
    </location>
</feature>
<evidence type="ECO:0000313" key="3">
    <source>
        <dbReference type="EMBL" id="CBG87772.1"/>
    </source>
</evidence>
<dbReference type="Gene3D" id="2.40.160.160">
    <property type="entry name" value="Inverse autotransporter, beta-domain"/>
    <property type="match status" value="1"/>
</dbReference>
<dbReference type="Gene3D" id="2.60.40.10">
    <property type="entry name" value="Immunoglobulins"/>
    <property type="match status" value="8"/>
</dbReference>
<proteinExistence type="inferred from homology"/>
<evidence type="ECO:0000259" key="2">
    <source>
        <dbReference type="PROSITE" id="PS51127"/>
    </source>
</evidence>
<dbReference type="InterPro" id="IPR038177">
    <property type="entry name" value="IAT_beta_sf"/>
</dbReference>
<organism evidence="3 4">
    <name type="scientific">Citrobacter rodentium (strain ICC168)</name>
    <name type="common">Citrobacter freundii biotype 4280</name>
    <dbReference type="NCBI Taxonomy" id="637910"/>
    <lineage>
        <taxon>Bacteria</taxon>
        <taxon>Pseudomonadati</taxon>
        <taxon>Pseudomonadota</taxon>
        <taxon>Gammaproteobacteria</taxon>
        <taxon>Enterobacterales</taxon>
        <taxon>Enterobacteriaceae</taxon>
        <taxon>Citrobacter</taxon>
    </lineage>
</organism>
<dbReference type="InterPro" id="IPR024519">
    <property type="entry name" value="IAT_beta"/>
</dbReference>
<feature type="domain" description="Big-1" evidence="2">
    <location>
        <begin position="1087"/>
        <end position="1182"/>
    </location>
</feature>
<gene>
    <name evidence="3" type="ordered locus">ROD_09931</name>
</gene>
<feature type="domain" description="Big-1" evidence="2">
    <location>
        <begin position="787"/>
        <end position="880"/>
    </location>
</feature>
<dbReference type="InterPro" id="IPR008964">
    <property type="entry name" value="Invasin/intimin_cell_adhesion"/>
</dbReference>
<dbReference type="SMART" id="SM00634">
    <property type="entry name" value="BID_1"/>
    <property type="match status" value="7"/>
</dbReference>
<dbReference type="PRINTS" id="PR01369">
    <property type="entry name" value="INTIMIN"/>
</dbReference>
<dbReference type="Proteomes" id="UP000001889">
    <property type="component" value="Chromosome"/>
</dbReference>
<dbReference type="PROSITE" id="PS51127">
    <property type="entry name" value="BIG1"/>
    <property type="match status" value="7"/>
</dbReference>
<dbReference type="GO" id="GO:0009279">
    <property type="term" value="C:cell outer membrane"/>
    <property type="evidence" value="ECO:0007669"/>
    <property type="project" value="TreeGrafter"/>
</dbReference>
<dbReference type="Pfam" id="PF02369">
    <property type="entry name" value="Big_1"/>
    <property type="match status" value="7"/>
</dbReference>
<feature type="domain" description="Big-1" evidence="2">
    <location>
        <begin position="988"/>
        <end position="1079"/>
    </location>
</feature>
<dbReference type="STRING" id="637910.ROD_09931"/>
<evidence type="ECO:0000256" key="1">
    <source>
        <dbReference type="ARBA" id="ARBA00010116"/>
    </source>
</evidence>
<comment type="similarity">
    <text evidence="1">Belongs to the intimin/invasin family.</text>
</comment>
<dbReference type="KEGG" id="cro:ROD_09931"/>
<dbReference type="PANTHER" id="PTHR39576">
    <property type="entry name" value="ATTACHING AND EFFACING PROTEIN HOMOLOG-RELATED-RELATED"/>
    <property type="match status" value="1"/>
</dbReference>
<dbReference type="GO" id="GO:0007155">
    <property type="term" value="P:cell adhesion"/>
    <property type="evidence" value="ECO:0007669"/>
    <property type="project" value="InterPro"/>
</dbReference>
<reference evidence="3 4" key="1">
    <citation type="journal article" date="2010" name="J. Bacteriol.">
        <title>The Citrobacter rodentium genome sequence reveals convergent evolution with human pathogenic Escherichia coli.</title>
        <authorList>
            <person name="Petty N.K."/>
            <person name="Bulgin R."/>
            <person name="Crepin V.F."/>
            <person name="Cerdeno-Tarraga A.M."/>
            <person name="Schroeder G.N."/>
            <person name="Quail M.A."/>
            <person name="Lennard N."/>
            <person name="Corton C."/>
            <person name="Barron A."/>
            <person name="Clark L."/>
            <person name="Toribio A.L."/>
            <person name="Parkhill J."/>
            <person name="Dougan G."/>
            <person name="Frankel G."/>
            <person name="Thomson N.R."/>
        </authorList>
    </citation>
    <scope>NUCLEOTIDE SEQUENCE [LARGE SCALE GENOMIC DNA]</scope>
    <source>
        <strain evidence="3 4">ICC168</strain>
    </source>
</reference>
<dbReference type="InterPro" id="IPR051715">
    <property type="entry name" value="Intimin-Invasin_domain"/>
</dbReference>
<dbReference type="EMBL" id="FN543502">
    <property type="protein sequence ID" value="CBG87772.1"/>
    <property type="molecule type" value="Genomic_DNA"/>
</dbReference>
<dbReference type="InterPro" id="IPR003344">
    <property type="entry name" value="Big_1_dom"/>
</dbReference>
<dbReference type="SUPFAM" id="SSF49373">
    <property type="entry name" value="Invasin/intimin cell-adhesion fragments"/>
    <property type="match status" value="8"/>
</dbReference>
<protein>
    <submittedName>
        <fullName evidence="3">Intimin-like protein</fullName>
    </submittedName>
</protein>
<dbReference type="eggNOG" id="COG2373">
    <property type="taxonomic scope" value="Bacteria"/>
</dbReference>
<keyword evidence="4" id="KW-1185">Reference proteome</keyword>
<dbReference type="PANTHER" id="PTHR39576:SF2">
    <property type="entry name" value="ATTACHING AND EFFACING PROTEIN HOMOLOG-RELATED"/>
    <property type="match status" value="1"/>
</dbReference>
<sequence>MCWRIIYHLMVMLFFRSTHMRSKTRKLLACIQIVLQLAPPSSLIYLSSVFNANAEEITSSAEKEQGNPSDQNASSVAQTAVQAGSLLSSDNASDALGSAVVSAVTGKAASSAQEWLSQFGTARVNISTDEHFTLSDSELDLLVPLYNENENLLFTQLGGRRHDDRNIVNGGFGYRHFNDGWMWGTNVFYDRQVSGNQHQRLGLDTELRWDYLNVSANGYLRLSDWMSSSSYQDYDERVADGFDIRATGYLPAYPQLGANIIYEQYFGDSVGLFGDDEDDRQKDPYAVTVGLNYTPVPLVTMGLNQKMGKSGENDTQVNLGLTWTPGVPLSAQLDPSQVALRRTLQGGRLDLVDRNNNIVLEYRKQELISLALPAELEGAEQSKRPVTAKVKAKYGLDRIEWQGDSFFSHGGKITPGSNPEQVVMTLPVWVGSGSNSYTLSATAWDKKGNASAAERVNVTVNGIDVNTLLSATTVSPTKVPADGKTPATVSVTLKTSAGEAATGLASRLTAALTSSVTAVAKTEGTTPDKAPTMGAFTESGSGVYMATLTSGTTPDTLTIQPLIDGAIKLASAKLIEEATVMIPQLTTLDASGTSALASGSAPVTLTAHVTDQYGRALKDAVVNWSADNAQALLSASQSSTDESGAAQIQVTSQNIITTVVTAQLQGGNALSTSPLTFTADRSTAKVVTIDSNKKQVVANNNDTGRVTALVMDGYSHPLSGVTVNWKVEKTDNTPVTTSTSTTDSSGIAVLTLKASKTGTVTVSAEVNGTMQETDPITFVADSSTQSVSVLMADKPQATANGTDKITYTATVTDMQGNVVQGATVNWSADSADAKLSSTRTTSGADGTSQITVTSIKAGDVVVTAQTLEATATAADKVTFVADAATAKVNTITSDKPTALANGSDAITLSATIADANGNPLGGMDVNWQASPTTGKLSANSSKTDANGVARVALASDNVATYTVAASINGTVKSMENLRFTADSSTAQITSLTADKTTGIVADRDTVTLTALVVDAQQHPVSGVTVNWTSSEAASRLSVNSSVTGDDGTATVAFSSLKAGAIDVTATTGGSSKIQTLQVIGNVATAKVTGIVADKPQAVADGAETITWTATVTDANGNILTGATLNWSSSLSGVTLTPASSDTDAEGKATMKGTSLKSGEVKVTATPVVNAGGQKTGGDTKFIGDTKTARLISLRPNMINPVINSTGVTYNAVVNDANDNPVEGLTVAWTTNLNTLSAQETTTDSSGNTAVKLKGSTVGIATVTATANGTNLSNNEVSFVDTLYVDWNITGNSSSYTGNDAVSTTTASVGFVVIGETQGPTSLIWNSHVGATTRLTVPMTTDNGETVNVIFKGQRSTGGCGRVEFNNAISCYNSGTSAPVINFSADDNPTLSPGRYTGRITFKGTEWHNDNNLLVYDITVSLTVQ</sequence>
<feature type="domain" description="Big-1" evidence="2">
    <location>
        <begin position="585"/>
        <end position="678"/>
    </location>
</feature>
<dbReference type="InterPro" id="IPR013783">
    <property type="entry name" value="Ig-like_fold"/>
</dbReference>